<dbReference type="SMART" id="SM00983">
    <property type="entry name" value="TPK_B1_binding"/>
    <property type="match status" value="1"/>
</dbReference>
<evidence type="ECO:0000256" key="5">
    <source>
        <dbReference type="NCBIfam" id="TIGR01378"/>
    </source>
</evidence>
<evidence type="ECO:0000256" key="4">
    <source>
        <dbReference type="ARBA" id="ARBA00022840"/>
    </source>
</evidence>
<dbReference type="Proteomes" id="UP000610862">
    <property type="component" value="Unassembled WGS sequence"/>
</dbReference>
<dbReference type="InterPro" id="IPR007371">
    <property type="entry name" value="TPK_catalytic"/>
</dbReference>
<accession>A0A926E712</accession>
<keyword evidence="4" id="KW-0067">ATP-binding</keyword>
<reference evidence="7" key="1">
    <citation type="submission" date="2020-08" db="EMBL/GenBank/DDBJ databases">
        <title>Genome public.</title>
        <authorList>
            <person name="Liu C."/>
            <person name="Sun Q."/>
        </authorList>
    </citation>
    <scope>NUCLEOTIDE SEQUENCE</scope>
    <source>
        <strain evidence="7">NSJ-24</strain>
    </source>
</reference>
<evidence type="ECO:0000259" key="6">
    <source>
        <dbReference type="SMART" id="SM00983"/>
    </source>
</evidence>
<dbReference type="Pfam" id="PF04263">
    <property type="entry name" value="TPK_catalytic"/>
    <property type="match status" value="1"/>
</dbReference>
<dbReference type="NCBIfam" id="TIGR01378">
    <property type="entry name" value="thi_PPkinase"/>
    <property type="match status" value="1"/>
</dbReference>
<dbReference type="SUPFAM" id="SSF63999">
    <property type="entry name" value="Thiamin pyrophosphokinase, catalytic domain"/>
    <property type="match status" value="1"/>
</dbReference>
<gene>
    <name evidence="7" type="ORF">H8692_09710</name>
</gene>
<keyword evidence="8" id="KW-1185">Reference proteome</keyword>
<evidence type="ECO:0000256" key="3">
    <source>
        <dbReference type="ARBA" id="ARBA00022777"/>
    </source>
</evidence>
<protein>
    <recommendedName>
        <fullName evidence="5">Thiamine diphosphokinase</fullName>
        <ecNumber evidence="5">2.7.6.2</ecNumber>
    </recommendedName>
</protein>
<dbReference type="SUPFAM" id="SSF63862">
    <property type="entry name" value="Thiamin pyrophosphokinase, substrate-binding domain"/>
    <property type="match status" value="1"/>
</dbReference>
<evidence type="ECO:0000256" key="1">
    <source>
        <dbReference type="ARBA" id="ARBA00022679"/>
    </source>
</evidence>
<dbReference type="PANTHER" id="PTHR41299:SF1">
    <property type="entry name" value="THIAMINE PYROPHOSPHOKINASE"/>
    <property type="match status" value="1"/>
</dbReference>
<keyword evidence="2" id="KW-0547">Nucleotide-binding</keyword>
<evidence type="ECO:0000313" key="8">
    <source>
        <dbReference type="Proteomes" id="UP000610862"/>
    </source>
</evidence>
<dbReference type="PANTHER" id="PTHR41299">
    <property type="entry name" value="THIAMINE PYROPHOSPHOKINASE"/>
    <property type="match status" value="1"/>
</dbReference>
<dbReference type="EMBL" id="JACRTA010000003">
    <property type="protein sequence ID" value="MBC8569030.1"/>
    <property type="molecule type" value="Genomic_DNA"/>
</dbReference>
<sequence length="212" mass="23923">MKMSRAVIITSYIENEINIKEYLHPEDYVICTDGGYDIASSQNISPDILLGDFDSIKCELPENIEIKSFQPEKDYTDLDLAMRTAVESGFSELEIFGGIGGRLDHTVANLQLIYHYNDFFEKLIMLDGMNKCFILDSKKLSNFVIPREKNSYLSVFSLSEESVGVSISGAKYPLQNHTLTRNFPLGVSNEFKQKNTVISIKDGILLIVISKM</sequence>
<feature type="domain" description="Thiamin pyrophosphokinase thiamin-binding" evidence="6">
    <location>
        <begin position="141"/>
        <end position="206"/>
    </location>
</feature>
<dbReference type="GO" id="GO:0009229">
    <property type="term" value="P:thiamine diphosphate biosynthetic process"/>
    <property type="evidence" value="ECO:0007669"/>
    <property type="project" value="InterPro"/>
</dbReference>
<dbReference type="GO" id="GO:0006772">
    <property type="term" value="P:thiamine metabolic process"/>
    <property type="evidence" value="ECO:0007669"/>
    <property type="project" value="UniProtKB-UniRule"/>
</dbReference>
<keyword evidence="3" id="KW-0418">Kinase</keyword>
<dbReference type="InterPro" id="IPR036371">
    <property type="entry name" value="TPK_B1-bd_sf"/>
</dbReference>
<dbReference type="CDD" id="cd07995">
    <property type="entry name" value="TPK"/>
    <property type="match status" value="1"/>
</dbReference>
<dbReference type="GO" id="GO:0005524">
    <property type="term" value="F:ATP binding"/>
    <property type="evidence" value="ECO:0007669"/>
    <property type="project" value="UniProtKB-KW"/>
</dbReference>
<dbReference type="Pfam" id="PF04265">
    <property type="entry name" value="TPK_B1_binding"/>
    <property type="match status" value="1"/>
</dbReference>
<dbReference type="GO" id="GO:0016301">
    <property type="term" value="F:kinase activity"/>
    <property type="evidence" value="ECO:0007669"/>
    <property type="project" value="UniProtKB-KW"/>
</dbReference>
<proteinExistence type="predicted"/>
<dbReference type="InterPro" id="IPR053149">
    <property type="entry name" value="TPK"/>
</dbReference>
<dbReference type="Gene3D" id="3.40.50.10240">
    <property type="entry name" value="Thiamin pyrophosphokinase, catalytic domain"/>
    <property type="match status" value="1"/>
</dbReference>
<dbReference type="InterPro" id="IPR036759">
    <property type="entry name" value="TPK_catalytic_sf"/>
</dbReference>
<evidence type="ECO:0000313" key="7">
    <source>
        <dbReference type="EMBL" id="MBC8569030.1"/>
    </source>
</evidence>
<dbReference type="EC" id="2.7.6.2" evidence="5"/>
<dbReference type="AlphaFoldDB" id="A0A926E712"/>
<dbReference type="GO" id="GO:0030975">
    <property type="term" value="F:thiamine binding"/>
    <property type="evidence" value="ECO:0007669"/>
    <property type="project" value="InterPro"/>
</dbReference>
<organism evidence="7 8">
    <name type="scientific">Lentihominibacter hominis</name>
    <dbReference type="NCBI Taxonomy" id="2763645"/>
    <lineage>
        <taxon>Bacteria</taxon>
        <taxon>Bacillati</taxon>
        <taxon>Bacillota</taxon>
        <taxon>Clostridia</taxon>
        <taxon>Peptostreptococcales</taxon>
        <taxon>Anaerovoracaceae</taxon>
        <taxon>Lentihominibacter</taxon>
    </lineage>
</organism>
<name>A0A926E712_9FIRM</name>
<comment type="caution">
    <text evidence="7">The sequence shown here is derived from an EMBL/GenBank/DDBJ whole genome shotgun (WGS) entry which is preliminary data.</text>
</comment>
<keyword evidence="1 7" id="KW-0808">Transferase</keyword>
<dbReference type="InterPro" id="IPR006282">
    <property type="entry name" value="Thi_PPkinase"/>
</dbReference>
<dbReference type="InterPro" id="IPR007373">
    <property type="entry name" value="Thiamin_PyroPKinase_B1-bd"/>
</dbReference>
<dbReference type="GO" id="GO:0004788">
    <property type="term" value="F:thiamine diphosphokinase activity"/>
    <property type="evidence" value="ECO:0007669"/>
    <property type="project" value="UniProtKB-UniRule"/>
</dbReference>
<evidence type="ECO:0000256" key="2">
    <source>
        <dbReference type="ARBA" id="ARBA00022741"/>
    </source>
</evidence>